<gene>
    <name evidence="1" type="ORF">IT779_30785</name>
</gene>
<accession>A0A931IJC8</accession>
<evidence type="ECO:0000313" key="2">
    <source>
        <dbReference type="Proteomes" id="UP000655751"/>
    </source>
</evidence>
<dbReference type="RefSeq" id="WP_196152975.1">
    <property type="nucleotide sequence ID" value="NZ_JADMLG010000017.1"/>
</dbReference>
<keyword evidence="2" id="KW-1185">Reference proteome</keyword>
<organism evidence="1 2">
    <name type="scientific">Nocardia bovistercoris</name>
    <dbReference type="NCBI Taxonomy" id="2785916"/>
    <lineage>
        <taxon>Bacteria</taxon>
        <taxon>Bacillati</taxon>
        <taxon>Actinomycetota</taxon>
        <taxon>Actinomycetes</taxon>
        <taxon>Mycobacteriales</taxon>
        <taxon>Nocardiaceae</taxon>
        <taxon>Nocardia</taxon>
    </lineage>
</organism>
<name>A0A931IJC8_9NOCA</name>
<protein>
    <submittedName>
        <fullName evidence="1">Uncharacterized protein</fullName>
    </submittedName>
</protein>
<sequence>MAGIGRSRERVRRRRERDRAVRRYLADRQAITACETKRDTEIVELRRRISVIEDEAANQIEGLRVDQGFSRMVRALRPPRDRRDGA</sequence>
<proteinExistence type="predicted"/>
<dbReference type="Proteomes" id="UP000655751">
    <property type="component" value="Unassembled WGS sequence"/>
</dbReference>
<comment type="caution">
    <text evidence="1">The sequence shown here is derived from an EMBL/GenBank/DDBJ whole genome shotgun (WGS) entry which is preliminary data.</text>
</comment>
<evidence type="ECO:0000313" key="1">
    <source>
        <dbReference type="EMBL" id="MBH0780663.1"/>
    </source>
</evidence>
<dbReference type="EMBL" id="JADMLG010000017">
    <property type="protein sequence ID" value="MBH0780663.1"/>
    <property type="molecule type" value="Genomic_DNA"/>
</dbReference>
<dbReference type="AlphaFoldDB" id="A0A931IJC8"/>
<reference evidence="1" key="1">
    <citation type="submission" date="2020-11" db="EMBL/GenBank/DDBJ databases">
        <title>Nocardia NEAU-351.nov., a novel actinomycete isolated from the cow dung.</title>
        <authorList>
            <person name="Zhang X."/>
        </authorList>
    </citation>
    <scope>NUCLEOTIDE SEQUENCE</scope>
    <source>
        <strain evidence="1">NEAU-351</strain>
    </source>
</reference>